<feature type="compositionally biased region" description="Polar residues" evidence="2">
    <location>
        <begin position="1"/>
        <end position="17"/>
    </location>
</feature>
<feature type="compositionally biased region" description="Basic and acidic residues" evidence="2">
    <location>
        <begin position="479"/>
        <end position="488"/>
    </location>
</feature>
<feature type="compositionally biased region" description="Polar residues" evidence="2">
    <location>
        <begin position="424"/>
        <end position="435"/>
    </location>
</feature>
<dbReference type="WBParaSite" id="TREG1_11910.5">
    <property type="protein sequence ID" value="TREG1_11910.5"/>
    <property type="gene ID" value="TREG1_11910"/>
</dbReference>
<evidence type="ECO:0000256" key="2">
    <source>
        <dbReference type="SAM" id="MobiDB-lite"/>
    </source>
</evidence>
<feature type="region of interest" description="Disordered" evidence="2">
    <location>
        <begin position="462"/>
        <end position="503"/>
    </location>
</feature>
<feature type="region of interest" description="Disordered" evidence="2">
    <location>
        <begin position="201"/>
        <end position="223"/>
    </location>
</feature>
<dbReference type="WBParaSite" id="TREG1_11920.1">
    <property type="protein sequence ID" value="TREG1_11920.1"/>
    <property type="gene ID" value="TREG1_11920"/>
</dbReference>
<dbReference type="Proteomes" id="UP000050795">
    <property type="component" value="Unassembled WGS sequence"/>
</dbReference>
<keyword evidence="3" id="KW-1185">Reference proteome</keyword>
<proteinExistence type="predicted"/>
<feature type="compositionally biased region" description="Polar residues" evidence="2">
    <location>
        <begin position="462"/>
        <end position="478"/>
    </location>
</feature>
<evidence type="ECO:0000313" key="4">
    <source>
        <dbReference type="WBParaSite" id="TREG1_11910.5"/>
    </source>
</evidence>
<reference evidence="3" key="1">
    <citation type="submission" date="2022-06" db="EMBL/GenBank/DDBJ databases">
        <authorList>
            <person name="Berger JAMES D."/>
            <person name="Berger JAMES D."/>
        </authorList>
    </citation>
    <scope>NUCLEOTIDE SEQUENCE [LARGE SCALE GENOMIC DNA]</scope>
</reference>
<name>A0AA85IZP7_TRIRE</name>
<feature type="region of interest" description="Disordered" evidence="2">
    <location>
        <begin position="1"/>
        <end position="29"/>
    </location>
</feature>
<protein>
    <submittedName>
        <fullName evidence="4 5">Uncharacterized protein</fullName>
    </submittedName>
</protein>
<organism evidence="3 4">
    <name type="scientific">Trichobilharzia regenti</name>
    <name type="common">Nasal bird schistosome</name>
    <dbReference type="NCBI Taxonomy" id="157069"/>
    <lineage>
        <taxon>Eukaryota</taxon>
        <taxon>Metazoa</taxon>
        <taxon>Spiralia</taxon>
        <taxon>Lophotrochozoa</taxon>
        <taxon>Platyhelminthes</taxon>
        <taxon>Trematoda</taxon>
        <taxon>Digenea</taxon>
        <taxon>Strigeidida</taxon>
        <taxon>Schistosomatoidea</taxon>
        <taxon>Schistosomatidae</taxon>
        <taxon>Trichobilharzia</taxon>
    </lineage>
</organism>
<evidence type="ECO:0000313" key="3">
    <source>
        <dbReference type="Proteomes" id="UP000050795"/>
    </source>
</evidence>
<sequence>MENSVSWRNSLRSASSQNRRDGHGGTVNTFVRASSGRRMNIANSTKESNNYPKDIHLTKSKINKPLNLHEDCFDEILSLKKKIALLTAQNKELNVQCRLFKENLSKKEGELVKLNNPAEDLNVKQSAHGSKQSLLRNIRSLHQKLFKLETQLQEKDSEYSRLVTDMKFTRTEELRIQLETAYTEIRRLKEKIHIMSSEQCQVKEKPFTKPRRRSSTSENNEVNTQIRTLGKVIKELDQQKQELIAKNHCLVSKIQKLYKCLSSSDLKEDINPYRAPEDDEHSSQIRKCTKSSDGHLVATIIESTVSEKVKNETPKVSVIVRQDEKTVEELATAKTQIVNLQQLNKTLSDANEKLKSQYEVIQKKMKEQEAELQKHQKRPVKEDGCQTEINNNQQSKHNQDPRNYAVTFQNETSENIIVKENRENLNTNKLQNGDGNNSGGKRQETNQTEVKQNVEEQNRQITEINLGNTHALQRTDANTSKEKLHESSNEDGSDEIAQFFDLA</sequence>
<feature type="coiled-coil region" evidence="1">
    <location>
        <begin position="330"/>
        <end position="378"/>
    </location>
</feature>
<evidence type="ECO:0000256" key="1">
    <source>
        <dbReference type="SAM" id="Coils"/>
    </source>
</evidence>
<dbReference type="AlphaFoldDB" id="A0AA85IZP7"/>
<keyword evidence="1" id="KW-0175">Coiled coil</keyword>
<accession>A0AA85IZP7</accession>
<evidence type="ECO:0000313" key="5">
    <source>
        <dbReference type="WBParaSite" id="TREG1_11920.1"/>
    </source>
</evidence>
<feature type="region of interest" description="Disordered" evidence="2">
    <location>
        <begin position="421"/>
        <end position="447"/>
    </location>
</feature>
<reference evidence="4 5" key="2">
    <citation type="submission" date="2023-11" db="UniProtKB">
        <authorList>
            <consortium name="WormBaseParasite"/>
        </authorList>
    </citation>
    <scope>IDENTIFICATION</scope>
</reference>